<organism evidence="1 2">
    <name type="scientific">Hibiscus sabdariffa</name>
    <name type="common">roselle</name>
    <dbReference type="NCBI Taxonomy" id="183260"/>
    <lineage>
        <taxon>Eukaryota</taxon>
        <taxon>Viridiplantae</taxon>
        <taxon>Streptophyta</taxon>
        <taxon>Embryophyta</taxon>
        <taxon>Tracheophyta</taxon>
        <taxon>Spermatophyta</taxon>
        <taxon>Magnoliopsida</taxon>
        <taxon>eudicotyledons</taxon>
        <taxon>Gunneridae</taxon>
        <taxon>Pentapetalae</taxon>
        <taxon>rosids</taxon>
        <taxon>malvids</taxon>
        <taxon>Malvales</taxon>
        <taxon>Malvaceae</taxon>
        <taxon>Malvoideae</taxon>
        <taxon>Hibiscus</taxon>
    </lineage>
</organism>
<name>A0ABR2RRI5_9ROSI</name>
<dbReference type="Proteomes" id="UP001396334">
    <property type="component" value="Unassembled WGS sequence"/>
</dbReference>
<evidence type="ECO:0000313" key="1">
    <source>
        <dbReference type="EMBL" id="KAK9015523.1"/>
    </source>
</evidence>
<reference evidence="1 2" key="1">
    <citation type="journal article" date="2024" name="G3 (Bethesda)">
        <title>Genome assembly of Hibiscus sabdariffa L. provides insights into metabolisms of medicinal natural products.</title>
        <authorList>
            <person name="Kim T."/>
        </authorList>
    </citation>
    <scope>NUCLEOTIDE SEQUENCE [LARGE SCALE GENOMIC DNA]</scope>
    <source>
        <strain evidence="1">TK-2024</strain>
        <tissue evidence="1">Old leaves</tissue>
    </source>
</reference>
<evidence type="ECO:0000313" key="2">
    <source>
        <dbReference type="Proteomes" id="UP001396334"/>
    </source>
</evidence>
<dbReference type="EMBL" id="JBBPBN010000021">
    <property type="protein sequence ID" value="KAK9015523.1"/>
    <property type="molecule type" value="Genomic_DNA"/>
</dbReference>
<gene>
    <name evidence="1" type="ORF">V6N11_006628</name>
</gene>
<keyword evidence="2" id="KW-1185">Reference proteome</keyword>
<comment type="caution">
    <text evidence="1">The sequence shown here is derived from an EMBL/GenBank/DDBJ whole genome shotgun (WGS) entry which is preliminary data.</text>
</comment>
<proteinExistence type="predicted"/>
<protein>
    <submittedName>
        <fullName evidence="1">Uncharacterized protein</fullName>
    </submittedName>
</protein>
<sequence length="107" mass="11826">MSFSPIVVAVLKMFHEHMHVLTTWQTNSGSETDNDLQRDVIQTRNCSMLFEALRLAPSKGPTILDFLVCSCSAGFCVDNRVASLFLSTVASASVSVTFRQSCMVNEF</sequence>
<accession>A0ABR2RRI5</accession>